<reference evidence="3 4" key="1">
    <citation type="journal article" date="2009" name="Genome Res.">
        <title>Comparative genomics of protoploid Saccharomycetaceae.</title>
        <authorList>
            <consortium name="The Genolevures Consortium"/>
            <person name="Souciet J.-L."/>
            <person name="Dujon B."/>
            <person name="Gaillardin C."/>
            <person name="Johnston M."/>
            <person name="Baret P.V."/>
            <person name="Cliften P."/>
            <person name="Sherman D.J."/>
            <person name="Weissenbach J."/>
            <person name="Westhof E."/>
            <person name="Wincker P."/>
            <person name="Jubin C."/>
            <person name="Poulain J."/>
            <person name="Barbe V."/>
            <person name="Segurens B."/>
            <person name="Artiguenave F."/>
            <person name="Anthouard V."/>
            <person name="Vacherie B."/>
            <person name="Val M.-E."/>
            <person name="Fulton R.S."/>
            <person name="Minx P."/>
            <person name="Wilson R."/>
            <person name="Durrens P."/>
            <person name="Jean G."/>
            <person name="Marck C."/>
            <person name="Martin T."/>
            <person name="Nikolski M."/>
            <person name="Rolland T."/>
            <person name="Seret M.-L."/>
            <person name="Casaregola S."/>
            <person name="Despons L."/>
            <person name="Fairhead C."/>
            <person name="Fischer G."/>
            <person name="Lafontaine I."/>
            <person name="Leh V."/>
            <person name="Lemaire M."/>
            <person name="de Montigny J."/>
            <person name="Neuveglise C."/>
            <person name="Thierry A."/>
            <person name="Blanc-Lenfle I."/>
            <person name="Bleykasten C."/>
            <person name="Diffels J."/>
            <person name="Fritsch E."/>
            <person name="Frangeul L."/>
            <person name="Goeffon A."/>
            <person name="Jauniaux N."/>
            <person name="Kachouri-Lafond R."/>
            <person name="Payen C."/>
            <person name="Potier S."/>
            <person name="Pribylova L."/>
            <person name="Ozanne C."/>
            <person name="Richard G.-F."/>
            <person name="Sacerdot C."/>
            <person name="Straub M.-L."/>
            <person name="Talla E."/>
        </authorList>
    </citation>
    <scope>NUCLEOTIDE SEQUENCE [LARGE SCALE GENOMIC DNA]</scope>
    <source>
        <strain evidence="4">ATCC 56472 / CBS 6340 / NRRL Y-8284</strain>
    </source>
</reference>
<dbReference type="InterPro" id="IPR008921">
    <property type="entry name" value="DNA_pol3_clamp-load_cplx_C"/>
</dbReference>
<dbReference type="Proteomes" id="UP000002036">
    <property type="component" value="Chromosome E"/>
</dbReference>
<gene>
    <name evidence="3" type="ordered locus">KLTH0E14696g</name>
</gene>
<dbReference type="Gene3D" id="1.10.8.60">
    <property type="match status" value="1"/>
</dbReference>
<dbReference type="Gene3D" id="3.40.50.300">
    <property type="entry name" value="P-loop containing nucleotide triphosphate hydrolases"/>
    <property type="match status" value="1"/>
</dbReference>
<keyword evidence="4" id="KW-1185">Reference proteome</keyword>
<evidence type="ECO:0000256" key="1">
    <source>
        <dbReference type="ARBA" id="ARBA00022705"/>
    </source>
</evidence>
<dbReference type="Pfam" id="PF22534">
    <property type="entry name" value="RFC_C"/>
    <property type="match status" value="1"/>
</dbReference>
<dbReference type="GO" id="GO:0003677">
    <property type="term" value="F:DNA binding"/>
    <property type="evidence" value="ECO:0007669"/>
    <property type="project" value="InterPro"/>
</dbReference>
<dbReference type="InParanoid" id="C5DIS0"/>
<dbReference type="eggNOG" id="KOG2035">
    <property type="taxonomic scope" value="Eukaryota"/>
</dbReference>
<protein>
    <submittedName>
        <fullName evidence="3">KLTH0E14696p</fullName>
    </submittedName>
</protein>
<dbReference type="InterPro" id="IPR027417">
    <property type="entry name" value="P-loop_NTPase"/>
</dbReference>
<dbReference type="Pfam" id="PF21960">
    <property type="entry name" value="RCF1-5-like_lid"/>
    <property type="match status" value="1"/>
</dbReference>
<evidence type="ECO:0000313" key="4">
    <source>
        <dbReference type="Proteomes" id="UP000002036"/>
    </source>
</evidence>
<dbReference type="PANTHER" id="PTHR11669:SF1">
    <property type="entry name" value="REPLICATION FACTOR C SUBUNIT 3"/>
    <property type="match status" value="1"/>
</dbReference>
<dbReference type="GeneID" id="8292288"/>
<dbReference type="EMBL" id="CU928169">
    <property type="protein sequence ID" value="CAR23681.1"/>
    <property type="molecule type" value="Genomic_DNA"/>
</dbReference>
<dbReference type="PANTHER" id="PTHR11669">
    <property type="entry name" value="REPLICATION FACTOR C / DNA POLYMERASE III GAMMA-TAU SUBUNIT"/>
    <property type="match status" value="1"/>
</dbReference>
<dbReference type="FunCoup" id="C5DIS0">
    <property type="interactions" value="911"/>
</dbReference>
<dbReference type="AlphaFoldDB" id="C5DIS0"/>
<dbReference type="HOGENOM" id="CLU_042324_5_0_1"/>
<dbReference type="STRING" id="559295.C5DIS0"/>
<evidence type="ECO:0000313" key="3">
    <source>
        <dbReference type="EMBL" id="CAR23681.1"/>
    </source>
</evidence>
<dbReference type="Gene3D" id="1.20.272.10">
    <property type="match status" value="1"/>
</dbReference>
<dbReference type="InterPro" id="IPR003593">
    <property type="entry name" value="AAA+_ATPase"/>
</dbReference>
<dbReference type="FunFam" id="3.40.50.300:FF:000136">
    <property type="entry name" value="Replication factor C subunit 5"/>
    <property type="match status" value="1"/>
</dbReference>
<dbReference type="Pfam" id="PF13177">
    <property type="entry name" value="DNA_pol3_delta2"/>
    <property type="match status" value="1"/>
</dbReference>
<dbReference type="GO" id="GO:0006271">
    <property type="term" value="P:DNA strand elongation involved in DNA replication"/>
    <property type="evidence" value="ECO:0007669"/>
    <property type="project" value="UniProtKB-ARBA"/>
</dbReference>
<dbReference type="SMART" id="SM00382">
    <property type="entry name" value="AAA"/>
    <property type="match status" value="1"/>
</dbReference>
<proteinExistence type="predicted"/>
<dbReference type="SUPFAM" id="SSF52540">
    <property type="entry name" value="P-loop containing nucleoside triphosphate hydrolases"/>
    <property type="match status" value="1"/>
</dbReference>
<dbReference type="GO" id="GO:0005663">
    <property type="term" value="C:DNA replication factor C complex"/>
    <property type="evidence" value="ECO:0007669"/>
    <property type="project" value="TreeGrafter"/>
</dbReference>
<evidence type="ECO:0000259" key="2">
    <source>
        <dbReference type="SMART" id="SM00382"/>
    </source>
</evidence>
<dbReference type="InterPro" id="IPR050238">
    <property type="entry name" value="DNA_Rep/Repair_Clamp_Loader"/>
</dbReference>
<feature type="domain" description="AAA+ ATPase" evidence="2">
    <location>
        <begin position="61"/>
        <end position="222"/>
    </location>
</feature>
<dbReference type="GO" id="GO:0006281">
    <property type="term" value="P:DNA repair"/>
    <property type="evidence" value="ECO:0007669"/>
    <property type="project" value="TreeGrafter"/>
</dbReference>
<accession>C5DIS0</accession>
<dbReference type="KEGG" id="lth:KLTH0E14696g"/>
<sequence>MTSIFYKDEVLLREFNTNWKAQLTGKMSLWVDKYRPKSLDALTHTPRLTHLLKSLSVEPRDLPHLLFYGPNGAGKKTRCMALLQSIFGSGVYKLKIDVRQFTTPSNRKLELNVVSSPYHLEITPSDMGNNDRIVIQELLKEVAQMEQVDFQTASGAETGGLAHRYKCVIINEADSLTRDAQAALRRTMEKYSRNIRFIMLCESMSSMIAPIKSRCLLVRTPAPTTQETADALVKVGGQEKVTVEDEAILNTIAESCDGNLRKALLTFESMALNNEMCLKSSTALIRADWVVVILKMANRILKDRSVSSLVECRATLYDLLAHCIPAKVIIQELAFALLDAIHNDNHKIAVVQWASVFDERLRLGNKPIYHLEGFIARVMCEVDG</sequence>
<dbReference type="SUPFAM" id="SSF48019">
    <property type="entry name" value="post-AAA+ oligomerization domain-like"/>
    <property type="match status" value="1"/>
</dbReference>
<keyword evidence="1" id="KW-0235">DNA replication</keyword>
<dbReference type="OMA" id="LKADIMH"/>
<dbReference type="GO" id="GO:0031389">
    <property type="term" value="C:Rad17 RFC-like complex"/>
    <property type="evidence" value="ECO:0007669"/>
    <property type="project" value="TreeGrafter"/>
</dbReference>
<organism evidence="3 4">
    <name type="scientific">Lachancea thermotolerans (strain ATCC 56472 / CBS 6340 / NRRL Y-8284)</name>
    <name type="common">Yeast</name>
    <name type="synonym">Kluyveromyces thermotolerans</name>
    <dbReference type="NCBI Taxonomy" id="559295"/>
    <lineage>
        <taxon>Eukaryota</taxon>
        <taxon>Fungi</taxon>
        <taxon>Dikarya</taxon>
        <taxon>Ascomycota</taxon>
        <taxon>Saccharomycotina</taxon>
        <taxon>Saccharomycetes</taxon>
        <taxon>Saccharomycetales</taxon>
        <taxon>Saccharomycetaceae</taxon>
        <taxon>Lachancea</taxon>
    </lineage>
</organism>
<dbReference type="CDD" id="cd00009">
    <property type="entry name" value="AAA"/>
    <property type="match status" value="1"/>
</dbReference>
<dbReference type="OrthoDB" id="761538at2759"/>
<dbReference type="RefSeq" id="XP_002554118.1">
    <property type="nucleotide sequence ID" value="XM_002554072.1"/>
</dbReference>
<dbReference type="GO" id="GO:0031390">
    <property type="term" value="C:Ctf18 RFC-like complex"/>
    <property type="evidence" value="ECO:0007669"/>
    <property type="project" value="TreeGrafter"/>
</dbReference>
<name>C5DIS0_LACTC</name>
<dbReference type="GO" id="GO:0003689">
    <property type="term" value="F:DNA clamp loader activity"/>
    <property type="evidence" value="ECO:0007669"/>
    <property type="project" value="TreeGrafter"/>
</dbReference>
<dbReference type="GO" id="GO:0031391">
    <property type="term" value="C:Elg1 RFC-like complex"/>
    <property type="evidence" value="ECO:0007669"/>
    <property type="project" value="TreeGrafter"/>
</dbReference>